<gene>
    <name evidence="1" type="ORF">RFI_15683</name>
</gene>
<dbReference type="Proteomes" id="UP000023152">
    <property type="component" value="Unassembled WGS sequence"/>
</dbReference>
<organism evidence="1 2">
    <name type="scientific">Reticulomyxa filosa</name>
    <dbReference type="NCBI Taxonomy" id="46433"/>
    <lineage>
        <taxon>Eukaryota</taxon>
        <taxon>Sar</taxon>
        <taxon>Rhizaria</taxon>
        <taxon>Retaria</taxon>
        <taxon>Foraminifera</taxon>
        <taxon>Monothalamids</taxon>
        <taxon>Reticulomyxidae</taxon>
        <taxon>Reticulomyxa</taxon>
    </lineage>
</organism>
<protein>
    <submittedName>
        <fullName evidence="1">Uncharacterized protein</fullName>
    </submittedName>
</protein>
<sequence length="184" mass="21334">NLASKLTESLKSKTSDSDVPQLVNENFEEIAKRDDIPEIQADKLPDLRMCFFFYMPDFFFFFENYKQYIFNLNICIADDKKKKDTAAKLLILCEQQHVLSGWPEPGVEDEDKKTLLKQVLELNREYPGGLIARELLEESAKGINPFQGYVPEIPDGEVVKFNSERFHSLEQRGLQEVFTLTNIF</sequence>
<keyword evidence="2" id="KW-1185">Reference proteome</keyword>
<evidence type="ECO:0000313" key="1">
    <source>
        <dbReference type="EMBL" id="ETO21520.1"/>
    </source>
</evidence>
<evidence type="ECO:0000313" key="2">
    <source>
        <dbReference type="Proteomes" id="UP000023152"/>
    </source>
</evidence>
<dbReference type="EMBL" id="ASPP01011547">
    <property type="protein sequence ID" value="ETO21520.1"/>
    <property type="molecule type" value="Genomic_DNA"/>
</dbReference>
<comment type="caution">
    <text evidence="1">The sequence shown here is derived from an EMBL/GenBank/DDBJ whole genome shotgun (WGS) entry which is preliminary data.</text>
</comment>
<dbReference type="Gene3D" id="3.90.550.10">
    <property type="entry name" value="Spore Coat Polysaccharide Biosynthesis Protein SpsA, Chain A"/>
    <property type="match status" value="1"/>
</dbReference>
<accession>X6N5G5</accession>
<feature type="non-terminal residue" evidence="1">
    <location>
        <position position="184"/>
    </location>
</feature>
<name>X6N5G5_RETFI</name>
<proteinExistence type="predicted"/>
<dbReference type="InterPro" id="IPR029044">
    <property type="entry name" value="Nucleotide-diphossugar_trans"/>
</dbReference>
<dbReference type="SUPFAM" id="SSF53448">
    <property type="entry name" value="Nucleotide-diphospho-sugar transferases"/>
    <property type="match status" value="1"/>
</dbReference>
<dbReference type="AlphaFoldDB" id="X6N5G5"/>
<reference evidence="1 2" key="1">
    <citation type="journal article" date="2013" name="Curr. Biol.">
        <title>The Genome of the Foraminiferan Reticulomyxa filosa.</title>
        <authorList>
            <person name="Glockner G."/>
            <person name="Hulsmann N."/>
            <person name="Schleicher M."/>
            <person name="Noegel A.A."/>
            <person name="Eichinger L."/>
            <person name="Gallinger C."/>
            <person name="Pawlowski J."/>
            <person name="Sierra R."/>
            <person name="Euteneuer U."/>
            <person name="Pillet L."/>
            <person name="Moustafa A."/>
            <person name="Platzer M."/>
            <person name="Groth M."/>
            <person name="Szafranski K."/>
            <person name="Schliwa M."/>
        </authorList>
    </citation>
    <scope>NUCLEOTIDE SEQUENCE [LARGE SCALE GENOMIC DNA]</scope>
</reference>
<feature type="non-terminal residue" evidence="1">
    <location>
        <position position="1"/>
    </location>
</feature>
<dbReference type="OrthoDB" id="532420at2759"/>